<name>A0ABV0UC16_9TELE</name>
<evidence type="ECO:0000313" key="2">
    <source>
        <dbReference type="Proteomes" id="UP001482620"/>
    </source>
</evidence>
<accession>A0ABV0UC16</accession>
<evidence type="ECO:0000313" key="1">
    <source>
        <dbReference type="EMBL" id="MEQ2242747.1"/>
    </source>
</evidence>
<proteinExistence type="predicted"/>
<keyword evidence="2" id="KW-1185">Reference proteome</keyword>
<reference evidence="1 2" key="1">
    <citation type="submission" date="2021-06" db="EMBL/GenBank/DDBJ databases">
        <authorList>
            <person name="Palmer J.M."/>
        </authorList>
    </citation>
    <scope>NUCLEOTIDE SEQUENCE [LARGE SCALE GENOMIC DNA]</scope>
    <source>
        <strain evidence="2">if_2019</strain>
        <tissue evidence="1">Muscle</tissue>
    </source>
</reference>
<dbReference type="Proteomes" id="UP001482620">
    <property type="component" value="Unassembled WGS sequence"/>
</dbReference>
<dbReference type="EMBL" id="JAHRIQ010069142">
    <property type="protein sequence ID" value="MEQ2242747.1"/>
    <property type="molecule type" value="Genomic_DNA"/>
</dbReference>
<organism evidence="1 2">
    <name type="scientific">Ilyodon furcidens</name>
    <name type="common">goldbreast splitfin</name>
    <dbReference type="NCBI Taxonomy" id="33524"/>
    <lineage>
        <taxon>Eukaryota</taxon>
        <taxon>Metazoa</taxon>
        <taxon>Chordata</taxon>
        <taxon>Craniata</taxon>
        <taxon>Vertebrata</taxon>
        <taxon>Euteleostomi</taxon>
        <taxon>Actinopterygii</taxon>
        <taxon>Neopterygii</taxon>
        <taxon>Teleostei</taxon>
        <taxon>Neoteleostei</taxon>
        <taxon>Acanthomorphata</taxon>
        <taxon>Ovalentaria</taxon>
        <taxon>Atherinomorphae</taxon>
        <taxon>Cyprinodontiformes</taxon>
        <taxon>Goodeidae</taxon>
        <taxon>Ilyodon</taxon>
    </lineage>
</organism>
<gene>
    <name evidence="1" type="ORF">ILYODFUR_039145</name>
</gene>
<sequence length="80" mass="8892">MLCLSFYCACKSQPTSTTTTSTTTMATAEPKNRILIKPTTTDYVSCLLRNPSQIKANQSRYYRPALNAQTGLFLKPQPLT</sequence>
<comment type="caution">
    <text evidence="1">The sequence shown here is derived from an EMBL/GenBank/DDBJ whole genome shotgun (WGS) entry which is preliminary data.</text>
</comment>
<protein>
    <submittedName>
        <fullName evidence="1">Uncharacterized protein</fullName>
    </submittedName>
</protein>